<keyword evidence="3" id="KW-1133">Transmembrane helix</keyword>
<proteinExistence type="predicted"/>
<evidence type="ECO:0000313" key="6">
    <source>
        <dbReference type="EMBL" id="CCH76408.1"/>
    </source>
</evidence>
<dbReference type="Proteomes" id="UP000035721">
    <property type="component" value="Unassembled WGS sequence"/>
</dbReference>
<feature type="domain" description="DUF1232" evidence="5">
    <location>
        <begin position="67"/>
        <end position="103"/>
    </location>
</feature>
<dbReference type="InterPro" id="IPR010652">
    <property type="entry name" value="DUF1232"/>
</dbReference>
<evidence type="ECO:0000256" key="4">
    <source>
        <dbReference type="ARBA" id="ARBA00023136"/>
    </source>
</evidence>
<comment type="subcellular location">
    <subcellularLocation>
        <location evidence="1">Endomembrane system</location>
        <topology evidence="1">Multi-pass membrane protein</topology>
    </subcellularLocation>
</comment>
<dbReference type="EMBL" id="CAJB01000029">
    <property type="protein sequence ID" value="CCH76408.1"/>
    <property type="molecule type" value="Genomic_DNA"/>
</dbReference>
<dbReference type="AlphaFoldDB" id="A0A077LSZ4"/>
<evidence type="ECO:0000313" key="7">
    <source>
        <dbReference type="Proteomes" id="UP000035721"/>
    </source>
</evidence>
<protein>
    <recommendedName>
        <fullName evidence="5">DUF1232 domain-containing protein</fullName>
    </recommendedName>
</protein>
<keyword evidence="7" id="KW-1185">Reference proteome</keyword>
<comment type="caution">
    <text evidence="6">The sequence shown here is derived from an EMBL/GenBank/DDBJ whole genome shotgun (WGS) entry which is preliminary data.</text>
</comment>
<evidence type="ECO:0000256" key="2">
    <source>
        <dbReference type="ARBA" id="ARBA00022692"/>
    </source>
</evidence>
<accession>A0A077LSZ4</accession>
<evidence type="ECO:0000256" key="1">
    <source>
        <dbReference type="ARBA" id="ARBA00004127"/>
    </source>
</evidence>
<dbReference type="STRING" id="1194083.BN12_1240005"/>
<dbReference type="Pfam" id="PF06803">
    <property type="entry name" value="DUF1232"/>
    <property type="match status" value="1"/>
</dbReference>
<evidence type="ECO:0000256" key="3">
    <source>
        <dbReference type="ARBA" id="ARBA00022989"/>
    </source>
</evidence>
<dbReference type="GO" id="GO:0012505">
    <property type="term" value="C:endomembrane system"/>
    <property type="evidence" value="ECO:0007669"/>
    <property type="project" value="UniProtKB-SubCell"/>
</dbReference>
<evidence type="ECO:0000259" key="5">
    <source>
        <dbReference type="Pfam" id="PF06803"/>
    </source>
</evidence>
<keyword evidence="4" id="KW-0472">Membrane</keyword>
<organism evidence="6 7">
    <name type="scientific">Nostocoides japonicum T1-X7</name>
    <dbReference type="NCBI Taxonomy" id="1194083"/>
    <lineage>
        <taxon>Bacteria</taxon>
        <taxon>Bacillati</taxon>
        <taxon>Actinomycetota</taxon>
        <taxon>Actinomycetes</taxon>
        <taxon>Micrococcales</taxon>
        <taxon>Intrasporangiaceae</taxon>
        <taxon>Nostocoides</taxon>
    </lineage>
</organism>
<sequence length="127" mass="13442">MTPPTTPREGAMSSSRRSASALGRLWAALRAASRPGSPGLLIRLRALPRLLVATATGRYHGTSLWRLLAIVAAIAYVVSPVDLVPEGLLGIIGVADDAMVLTWVAVAVVNETEDFLAWERDPLSTGP</sequence>
<keyword evidence="2" id="KW-0812">Transmembrane</keyword>
<gene>
    <name evidence="6" type="ORF">BN12_1240005</name>
</gene>
<name>A0A077LSZ4_9MICO</name>
<reference evidence="6 7" key="1">
    <citation type="journal article" date="2013" name="ISME J.">
        <title>A metabolic model for members of the genus Tetrasphaera involved in enhanced biological phosphorus removal.</title>
        <authorList>
            <person name="Kristiansen R."/>
            <person name="Nguyen H.T.T."/>
            <person name="Saunders A.M."/>
            <person name="Nielsen J.L."/>
            <person name="Wimmer R."/>
            <person name="Le V.Q."/>
            <person name="McIlroy S.J."/>
            <person name="Petrovski S."/>
            <person name="Seviour R.J."/>
            <person name="Calteau A."/>
            <person name="Nielsen K.L."/>
            <person name="Nielsen P.H."/>
        </authorList>
    </citation>
    <scope>NUCLEOTIDE SEQUENCE [LARGE SCALE GENOMIC DNA]</scope>
    <source>
        <strain evidence="6 7">T1-X7</strain>
    </source>
</reference>